<reference evidence="1" key="2">
    <citation type="submission" date="2015-06" db="UniProtKB">
        <authorList>
            <consortium name="EnsemblPlants"/>
        </authorList>
    </citation>
    <scope>IDENTIFICATION</scope>
    <source>
        <strain evidence="1">DM1-3 516 R44</strain>
    </source>
</reference>
<reference evidence="2" key="1">
    <citation type="journal article" date="2011" name="Nature">
        <title>Genome sequence and analysis of the tuber crop potato.</title>
        <authorList>
            <consortium name="The Potato Genome Sequencing Consortium"/>
        </authorList>
    </citation>
    <scope>NUCLEOTIDE SEQUENCE [LARGE SCALE GENOMIC DNA]</scope>
    <source>
        <strain evidence="2">cv. DM1-3 516 R44</strain>
    </source>
</reference>
<evidence type="ECO:0000313" key="1">
    <source>
        <dbReference type="EnsemblPlants" id="PGSC0003DMT400096913"/>
    </source>
</evidence>
<dbReference type="Gramene" id="PGSC0003DMT400096913">
    <property type="protein sequence ID" value="PGSC0003DMT400096913"/>
    <property type="gene ID" value="PGSC0003DMG400046484"/>
</dbReference>
<dbReference type="EnsemblPlants" id="PGSC0003DMT400096913">
    <property type="protein sequence ID" value="PGSC0003DMT400096913"/>
    <property type="gene ID" value="PGSC0003DMG400046484"/>
</dbReference>
<proteinExistence type="predicted"/>
<dbReference type="PaxDb" id="4113-PGSC0003DMT400096913"/>
<name>M1DZI1_SOLTU</name>
<dbReference type="AlphaFoldDB" id="M1DZI1"/>
<keyword evidence="2" id="KW-1185">Reference proteome</keyword>
<sequence>MTARRAFPRRNEKYNINEGASLHAPQALVDPLIENVTHAKFRETINVFAQALTTQANREVIAPTNPNVNSSALRLRDFSRMNPPKFYGFKVEEDPNGFIDEVYKVLAIMGVTSVEKVELATYQLKYVSQVLYD</sequence>
<dbReference type="InParanoid" id="M1DZI1"/>
<dbReference type="HOGENOM" id="CLU_134717_3_0_1"/>
<protein>
    <submittedName>
        <fullName evidence="1">Gag-pol polyprotein</fullName>
    </submittedName>
</protein>
<accession>M1DZI1</accession>
<dbReference type="Proteomes" id="UP000011115">
    <property type="component" value="Unassembled WGS sequence"/>
</dbReference>
<organism evidence="1 2">
    <name type="scientific">Solanum tuberosum</name>
    <name type="common">Potato</name>
    <dbReference type="NCBI Taxonomy" id="4113"/>
    <lineage>
        <taxon>Eukaryota</taxon>
        <taxon>Viridiplantae</taxon>
        <taxon>Streptophyta</taxon>
        <taxon>Embryophyta</taxon>
        <taxon>Tracheophyta</taxon>
        <taxon>Spermatophyta</taxon>
        <taxon>Magnoliopsida</taxon>
        <taxon>eudicotyledons</taxon>
        <taxon>Gunneridae</taxon>
        <taxon>Pentapetalae</taxon>
        <taxon>asterids</taxon>
        <taxon>lamiids</taxon>
        <taxon>Solanales</taxon>
        <taxon>Solanaceae</taxon>
        <taxon>Solanoideae</taxon>
        <taxon>Solaneae</taxon>
        <taxon>Solanum</taxon>
    </lineage>
</organism>
<evidence type="ECO:0000313" key="2">
    <source>
        <dbReference type="Proteomes" id="UP000011115"/>
    </source>
</evidence>